<dbReference type="SUPFAM" id="SSF48097">
    <property type="entry name" value="Regulator of G-protein signaling, RGS"/>
    <property type="match status" value="1"/>
</dbReference>
<feature type="compositionally biased region" description="Basic residues" evidence="2">
    <location>
        <begin position="349"/>
        <end position="362"/>
    </location>
</feature>
<dbReference type="PRINTS" id="PR01301">
    <property type="entry name" value="RGSPROTEIN"/>
</dbReference>
<proteinExistence type="predicted"/>
<comment type="caution">
    <text evidence="4">The sequence shown here is derived from an EMBL/GenBank/DDBJ whole genome shotgun (WGS) entry which is preliminary data.</text>
</comment>
<dbReference type="EMBL" id="JAOAOG010000116">
    <property type="protein sequence ID" value="KAJ6248127.1"/>
    <property type="molecule type" value="Genomic_DNA"/>
</dbReference>
<feature type="compositionally biased region" description="Polar residues" evidence="2">
    <location>
        <begin position="300"/>
        <end position="309"/>
    </location>
</feature>
<feature type="domain" description="RGS" evidence="3">
    <location>
        <begin position="549"/>
        <end position="668"/>
    </location>
</feature>
<feature type="coiled-coil region" evidence="1">
    <location>
        <begin position="130"/>
        <end position="207"/>
    </location>
</feature>
<dbReference type="PANTHER" id="PTHR46361">
    <property type="entry name" value="ELECTRON CARRIER/ PROTEIN DISULFIDE OXIDOREDUCTASE"/>
    <property type="match status" value="1"/>
</dbReference>
<feature type="coiled-coil region" evidence="1">
    <location>
        <begin position="504"/>
        <end position="535"/>
    </location>
</feature>
<keyword evidence="5" id="KW-1185">Reference proteome</keyword>
<evidence type="ECO:0000313" key="4">
    <source>
        <dbReference type="EMBL" id="KAJ6248127.1"/>
    </source>
</evidence>
<dbReference type="Pfam" id="PF04784">
    <property type="entry name" value="DUF547"/>
    <property type="match status" value="1"/>
</dbReference>
<organism evidence="4 5">
    <name type="scientific">Anaeramoeba flamelloides</name>
    <dbReference type="NCBI Taxonomy" id="1746091"/>
    <lineage>
        <taxon>Eukaryota</taxon>
        <taxon>Metamonada</taxon>
        <taxon>Anaeramoebidae</taxon>
        <taxon>Anaeramoeba</taxon>
    </lineage>
</organism>
<evidence type="ECO:0000256" key="1">
    <source>
        <dbReference type="SAM" id="Coils"/>
    </source>
</evidence>
<accession>A0ABQ8YUG4</accession>
<dbReference type="SMART" id="SM00315">
    <property type="entry name" value="RGS"/>
    <property type="match status" value="1"/>
</dbReference>
<reference evidence="4" key="1">
    <citation type="submission" date="2022-08" db="EMBL/GenBank/DDBJ databases">
        <title>Novel sulfate-reducing endosymbionts in the free-living metamonad Anaeramoeba.</title>
        <authorList>
            <person name="Jerlstrom-Hultqvist J."/>
            <person name="Cepicka I."/>
            <person name="Gallot-Lavallee L."/>
            <person name="Salas-Leiva D."/>
            <person name="Curtis B.A."/>
            <person name="Zahonova K."/>
            <person name="Pipaliya S."/>
            <person name="Dacks J."/>
            <person name="Roger A.J."/>
        </authorList>
    </citation>
    <scope>NUCLEOTIDE SEQUENCE</scope>
    <source>
        <strain evidence="4">Schooner1</strain>
    </source>
</reference>
<sequence>MTNLRSSRYGQLLGTILSRRNKTKNIPKNQKLQGTNKTENIKTEHKKIAKNNRELEYLRFEYKKLKRKYSQLTDQRIAETTLRKLRDLLARINDQEHEKSLLTQELSELGLNKTKTHTPVSIGNNNQDKNDLEDEEIEEKKKKIEKLTQSIKYLKSNKKDNLKEKVNSKQAKLKELTNNTNDLLLDLNLLKEDLQNFQNVQNAKQANKEDEEKSMIQERILKRIREQYSQQERKAKKIGFEINNLKSMNKTSLQCRQTIGTIKMKCKSIKVENEKLQMEIGNLQQLKETSENKTILSESDTSYSDFSNNHRSKNFNNGYNSDSNYNYNTDTASNTTTSNNSDSNNSFSMKHRIQKRNRRLNLKKSPTASSKGIKKLKFTPSLSTKTIYHRTISEITETVTRTDSSESLTMTFSDSCNSEQDFENKITRFEGNDSNNEELWNSQASNKIEDYSNKKTKKLFTNRTPRIENRIRPRSNSISVVSNVHIKLQQRTKNNSEDTVNLSNKELIDKYKLLKKQLQQQKEKQILQKDKIKTNEKEEKQQKIVNIPSLQVLLTIPKGVAYFKEFLCVHLNQENLLFFQSIKDYKANCQTQKQINKEAKKIIKKYIVPGSIFEINIESKTRQKILKLDSLNNYSTMMFDHAQITVYNHMNLNSWEPFIETKLFKILLKELMNDQNYQQNPNVKKSKLIYPIKKKMVLNEEIEYLGKYYDAEKLSAELLNKMIQILMTFYKISSNNINLQLVSKSLIYRKFVQETLHLQRVRLNKLSEQQKLCFFINIYNLLFLQGLINYEIPRNRNEIKKFKQKCCYKIGENYYSLSDIYHGILRANSTYRLSLRNQNYFKKSDTRNKISLKKIQPQFHFALINFHFNIPLQIFTSNNIEQNLKLITQKVLIKLIKLSNGKLLLPNIFKLYEKDFGGIKNILNWIKFLCSNNYGYQNNNNSDFVIKFTKNTSIIPNFTILTEKLDLKNRYL</sequence>
<gene>
    <name evidence="4" type="ORF">M0813_17784</name>
</gene>
<dbReference type="Proteomes" id="UP001150062">
    <property type="component" value="Unassembled WGS sequence"/>
</dbReference>
<feature type="coiled-coil region" evidence="1">
    <location>
        <begin position="266"/>
        <end position="293"/>
    </location>
</feature>
<dbReference type="InterPro" id="IPR044926">
    <property type="entry name" value="RGS_subdomain_2"/>
</dbReference>
<keyword evidence="1" id="KW-0175">Coiled coil</keyword>
<evidence type="ECO:0000256" key="2">
    <source>
        <dbReference type="SAM" id="MobiDB-lite"/>
    </source>
</evidence>
<dbReference type="InterPro" id="IPR006869">
    <property type="entry name" value="DUF547"/>
</dbReference>
<dbReference type="PROSITE" id="PS50132">
    <property type="entry name" value="RGS"/>
    <property type="match status" value="1"/>
</dbReference>
<dbReference type="CDD" id="cd07440">
    <property type="entry name" value="RGS"/>
    <property type="match status" value="1"/>
</dbReference>
<feature type="coiled-coil region" evidence="1">
    <location>
        <begin position="48"/>
        <end position="105"/>
    </location>
</feature>
<dbReference type="Gene3D" id="1.10.167.10">
    <property type="entry name" value="Regulator of G-protein Signalling 4, domain 2"/>
    <property type="match status" value="1"/>
</dbReference>
<feature type="region of interest" description="Disordered" evidence="2">
    <location>
        <begin position="300"/>
        <end position="369"/>
    </location>
</feature>
<evidence type="ECO:0000259" key="3">
    <source>
        <dbReference type="PROSITE" id="PS50132"/>
    </source>
</evidence>
<evidence type="ECO:0000313" key="5">
    <source>
        <dbReference type="Proteomes" id="UP001150062"/>
    </source>
</evidence>
<dbReference type="InterPro" id="IPR036305">
    <property type="entry name" value="RGS_sf"/>
</dbReference>
<protein>
    <submittedName>
        <fullName evidence="4">Electron carrier/ protein disulfide oxidoreductase</fullName>
    </submittedName>
</protein>
<feature type="compositionally biased region" description="Low complexity" evidence="2">
    <location>
        <begin position="314"/>
        <end position="346"/>
    </location>
</feature>
<dbReference type="PANTHER" id="PTHR46361:SF3">
    <property type="entry name" value="ELECTRON CARRIER_ PROTEIN DISULFIDE OXIDOREDUCTASE"/>
    <property type="match status" value="1"/>
</dbReference>
<dbReference type="Pfam" id="PF00615">
    <property type="entry name" value="RGS"/>
    <property type="match status" value="1"/>
</dbReference>
<dbReference type="InterPro" id="IPR016137">
    <property type="entry name" value="RGS"/>
</dbReference>
<name>A0ABQ8YUG4_9EUKA</name>